<reference evidence="1 2" key="1">
    <citation type="journal article" date="2019" name="J. Gen. Appl. Microbiol.">
        <title>Aerobic degradation of cis-dichloroethene by the marine bacterium Marinobacter salsuginis strain 5N-3.</title>
        <authorList>
            <person name="Inoue Y."/>
            <person name="Fukunaga Y."/>
            <person name="Katsumata H."/>
            <person name="Ohji S."/>
            <person name="Hosoyama A."/>
            <person name="Mori K."/>
            <person name="Ando K."/>
        </authorList>
    </citation>
    <scope>NUCLEOTIDE SEQUENCE [LARGE SCALE GENOMIC DNA]</scope>
    <source>
        <strain evidence="1 2">NBRC 109114</strain>
    </source>
</reference>
<dbReference type="EMBL" id="BGZI01000015">
    <property type="protein sequence ID" value="GBO88715.1"/>
    <property type="molecule type" value="Genomic_DNA"/>
</dbReference>
<accession>A0A5M3Q0G4</accession>
<name>A0A5M3Q0G4_9GAMM</name>
<gene>
    <name evidence="1" type="ORF">MSSD14B_23830</name>
</gene>
<organism evidence="1 2">
    <name type="scientific">Marinobacter salsuginis</name>
    <dbReference type="NCBI Taxonomy" id="418719"/>
    <lineage>
        <taxon>Bacteria</taxon>
        <taxon>Pseudomonadati</taxon>
        <taxon>Pseudomonadota</taxon>
        <taxon>Gammaproteobacteria</taxon>
        <taxon>Pseudomonadales</taxon>
        <taxon>Marinobacteraceae</taxon>
        <taxon>Marinobacter</taxon>
    </lineage>
</organism>
<evidence type="ECO:0000313" key="1">
    <source>
        <dbReference type="EMBL" id="GBO88715.1"/>
    </source>
</evidence>
<protein>
    <submittedName>
        <fullName evidence="1">Uncharacterized protein</fullName>
    </submittedName>
</protein>
<dbReference type="AlphaFoldDB" id="A0A5M3Q0G4"/>
<sequence length="76" mass="8754">MLQRTNIINAARDAVAKLESEKPGAGLEEMAHAFRVLIHKYVDEWDLEDLTEEFHLEIFTYFPALPGAPEEETEHE</sequence>
<dbReference type="RefSeq" id="WP_136630067.1">
    <property type="nucleotide sequence ID" value="NZ_BGZI01000015.1"/>
</dbReference>
<proteinExistence type="predicted"/>
<dbReference type="Proteomes" id="UP000387223">
    <property type="component" value="Unassembled WGS sequence"/>
</dbReference>
<comment type="caution">
    <text evidence="1">The sequence shown here is derived from an EMBL/GenBank/DDBJ whole genome shotgun (WGS) entry which is preliminary data.</text>
</comment>
<evidence type="ECO:0000313" key="2">
    <source>
        <dbReference type="Proteomes" id="UP000387223"/>
    </source>
</evidence>